<evidence type="ECO:0000256" key="1">
    <source>
        <dbReference type="SAM" id="Phobius"/>
    </source>
</evidence>
<feature type="transmembrane region" description="Helical" evidence="1">
    <location>
        <begin position="135"/>
        <end position="161"/>
    </location>
</feature>
<feature type="transmembrane region" description="Helical" evidence="1">
    <location>
        <begin position="94"/>
        <end position="114"/>
    </location>
</feature>
<feature type="transmembrane region" description="Helical" evidence="1">
    <location>
        <begin position="43"/>
        <end position="65"/>
    </location>
</feature>
<sequence length="289" mass="28944">MSADRGTDRGAGMGAGAGWGPVRSLWQAAVAEWGKLWSVRSTWWCLAGAAALMVLAAVTLGGASATDALRAAREPGAPPAAPVVAGEPVVSATIFAQFALVALAMLTVTAEYATGSVRVTLQAVPVRGVMLAAKALVLAPVMFAAGVLSGAVAVAAVYALLSADVFGGLVVAPPGEVARDLLGVGVFFALVAVLTLGAGAALRSAAGTLTVVFLLLMGLPLMLLMTGSQVAVELSLRMPMFAGLAFMGSADNLTGGPIPYPAVEGLAWLVAWTAAALAAGHAVLRRRDA</sequence>
<keyword evidence="1" id="KW-1133">Transmembrane helix</keyword>
<feature type="transmembrane region" description="Helical" evidence="1">
    <location>
        <begin position="266"/>
        <end position="284"/>
    </location>
</feature>
<feature type="transmembrane region" description="Helical" evidence="1">
    <location>
        <begin position="209"/>
        <end position="232"/>
    </location>
</feature>
<evidence type="ECO:0000313" key="3">
    <source>
        <dbReference type="Proteomes" id="UP001317259"/>
    </source>
</evidence>
<organism evidence="2 3">
    <name type="scientific">Actinomadura luzonensis</name>
    <dbReference type="NCBI Taxonomy" id="2805427"/>
    <lineage>
        <taxon>Bacteria</taxon>
        <taxon>Bacillati</taxon>
        <taxon>Actinomycetota</taxon>
        <taxon>Actinomycetes</taxon>
        <taxon>Streptosporangiales</taxon>
        <taxon>Thermomonosporaceae</taxon>
        <taxon>Actinomadura</taxon>
    </lineage>
</organism>
<evidence type="ECO:0000313" key="2">
    <source>
        <dbReference type="EMBL" id="MCK2219077.1"/>
    </source>
</evidence>
<name>A0ABT0G395_9ACTN</name>
<proteinExistence type="predicted"/>
<protein>
    <submittedName>
        <fullName evidence="2">ABC transporter permease</fullName>
    </submittedName>
</protein>
<dbReference type="Proteomes" id="UP001317259">
    <property type="component" value="Unassembled WGS sequence"/>
</dbReference>
<accession>A0ABT0G395</accession>
<keyword evidence="1" id="KW-0812">Transmembrane</keyword>
<dbReference type="RefSeq" id="WP_247815583.1">
    <property type="nucleotide sequence ID" value="NZ_JAKRKC020000002.1"/>
</dbReference>
<keyword evidence="1" id="KW-0472">Membrane</keyword>
<comment type="caution">
    <text evidence="2">The sequence shown here is derived from an EMBL/GenBank/DDBJ whole genome shotgun (WGS) entry which is preliminary data.</text>
</comment>
<reference evidence="2 3" key="1">
    <citation type="submission" date="2022-04" db="EMBL/GenBank/DDBJ databases">
        <title>Genome draft of Actinomadura sp. ATCC 31491.</title>
        <authorList>
            <person name="Shi X."/>
            <person name="Du Y."/>
        </authorList>
    </citation>
    <scope>NUCLEOTIDE SEQUENCE [LARGE SCALE GENOMIC DNA]</scope>
    <source>
        <strain evidence="2 3">ATCC 31491</strain>
    </source>
</reference>
<feature type="transmembrane region" description="Helical" evidence="1">
    <location>
        <begin position="181"/>
        <end position="202"/>
    </location>
</feature>
<keyword evidence="3" id="KW-1185">Reference proteome</keyword>
<gene>
    <name evidence="2" type="ORF">MF672_035570</name>
</gene>
<dbReference type="EMBL" id="JAKRKC020000002">
    <property type="protein sequence ID" value="MCK2219077.1"/>
    <property type="molecule type" value="Genomic_DNA"/>
</dbReference>